<evidence type="ECO:0000256" key="10">
    <source>
        <dbReference type="ARBA" id="ARBA00023237"/>
    </source>
</evidence>
<keyword evidence="10 11" id="KW-0998">Cell outer membrane</keyword>
<evidence type="ECO:0000256" key="6">
    <source>
        <dbReference type="ARBA" id="ARBA00022729"/>
    </source>
</evidence>
<evidence type="ECO:0000256" key="4">
    <source>
        <dbReference type="ARBA" id="ARBA00022452"/>
    </source>
</evidence>
<gene>
    <name evidence="15" type="ORF">BegalDRAFT_1352</name>
</gene>
<organism evidence="15 16">
    <name type="scientific">Beggiatoa alba B18LD</name>
    <dbReference type="NCBI Taxonomy" id="395493"/>
    <lineage>
        <taxon>Bacteria</taxon>
        <taxon>Pseudomonadati</taxon>
        <taxon>Pseudomonadota</taxon>
        <taxon>Gammaproteobacteria</taxon>
        <taxon>Thiotrichales</taxon>
        <taxon>Thiotrichaceae</taxon>
        <taxon>Beggiatoa</taxon>
    </lineage>
</organism>
<dbReference type="InterPro" id="IPR012910">
    <property type="entry name" value="Plug_dom"/>
</dbReference>
<dbReference type="Gene3D" id="2.170.130.10">
    <property type="entry name" value="TonB-dependent receptor, plug domain"/>
    <property type="match status" value="1"/>
</dbReference>
<dbReference type="AlphaFoldDB" id="I3CF54"/>
<dbReference type="RefSeq" id="WP_002685013.1">
    <property type="nucleotide sequence ID" value="NZ_JH600070.1"/>
</dbReference>
<dbReference type="PANTHER" id="PTHR30069">
    <property type="entry name" value="TONB-DEPENDENT OUTER MEMBRANE RECEPTOR"/>
    <property type="match status" value="1"/>
</dbReference>
<accession>I3CF54</accession>
<dbReference type="Gene3D" id="2.40.170.20">
    <property type="entry name" value="TonB-dependent receptor, beta-barrel domain"/>
    <property type="match status" value="1"/>
</dbReference>
<dbReference type="PROSITE" id="PS52016">
    <property type="entry name" value="TONB_DEPENDENT_REC_3"/>
    <property type="match status" value="1"/>
</dbReference>
<evidence type="ECO:0000259" key="14">
    <source>
        <dbReference type="Pfam" id="PF07715"/>
    </source>
</evidence>
<dbReference type="InterPro" id="IPR037066">
    <property type="entry name" value="Plug_dom_sf"/>
</dbReference>
<keyword evidence="9 15" id="KW-0675">Receptor</keyword>
<dbReference type="HOGENOM" id="CLU_008287_18_0_6"/>
<keyword evidence="6" id="KW-0732">Signal</keyword>
<dbReference type="InterPro" id="IPR000531">
    <property type="entry name" value="Beta-barrel_TonB"/>
</dbReference>
<dbReference type="Pfam" id="PF07715">
    <property type="entry name" value="Plug"/>
    <property type="match status" value="1"/>
</dbReference>
<dbReference type="GO" id="GO:0044718">
    <property type="term" value="P:siderophore transmembrane transport"/>
    <property type="evidence" value="ECO:0007669"/>
    <property type="project" value="TreeGrafter"/>
</dbReference>
<feature type="domain" description="TonB-dependent receptor-like beta-barrel" evidence="13">
    <location>
        <begin position="278"/>
        <end position="675"/>
    </location>
</feature>
<keyword evidence="8 11" id="KW-0472">Membrane</keyword>
<dbReference type="GO" id="GO:0015344">
    <property type="term" value="F:siderophore uptake transmembrane transporter activity"/>
    <property type="evidence" value="ECO:0007669"/>
    <property type="project" value="TreeGrafter"/>
</dbReference>
<evidence type="ECO:0000259" key="13">
    <source>
        <dbReference type="Pfam" id="PF00593"/>
    </source>
</evidence>
<proteinExistence type="inferred from homology"/>
<evidence type="ECO:0000256" key="1">
    <source>
        <dbReference type="ARBA" id="ARBA00004571"/>
    </source>
</evidence>
<dbReference type="Proteomes" id="UP000005744">
    <property type="component" value="Unassembled WGS sequence"/>
</dbReference>
<keyword evidence="5 11" id="KW-0812">Transmembrane</keyword>
<dbReference type="eggNOG" id="COG4771">
    <property type="taxonomic scope" value="Bacteria"/>
</dbReference>
<dbReference type="Pfam" id="PF00593">
    <property type="entry name" value="TonB_dep_Rec_b-barrel"/>
    <property type="match status" value="1"/>
</dbReference>
<evidence type="ECO:0000256" key="3">
    <source>
        <dbReference type="ARBA" id="ARBA00022448"/>
    </source>
</evidence>
<dbReference type="STRING" id="395493.BegalDRAFT_1352"/>
<name>I3CF54_9GAMM</name>
<evidence type="ECO:0000256" key="9">
    <source>
        <dbReference type="ARBA" id="ARBA00023170"/>
    </source>
</evidence>
<evidence type="ECO:0000256" key="8">
    <source>
        <dbReference type="ARBA" id="ARBA00023136"/>
    </source>
</evidence>
<sequence length="714" mass="80241">MGSLIKRIYLLLLIGVITSSLLGVQAVHATEEDATAVKYMSLEELMDVEIVSIATGTSQAQTKAPATTTVITSDEIKALGAQSLDEVLATVPGVQVSRNYFAYFSNYSVRGVRSSPYNPHVLVLRNGMPVSSLYSGGRLLLEGTTSLRDIERIEIIRGPGSAVYGADAFSAVINLITKTAKDIDGTEVGVRIGSFDTQETWLLQGSDWNGIDTMVSLQYQTTDGDKSLISEDLYTTIDRMYGTQTSLAPNSVSRSERGLDMSLGLSTTQWQWHAGAKIRRNLGNGVGLLQSVDPEGRYQSDQVYTDFIYHLPIDAQDWAVNVQGSYHMQRWNLEKMLLVAPVGAFGEYYEGTHANIGTSEMQSRLNVEAFYKGWEKHLLRFGFGYLYGNLYDITDIRTEYPLPPAQAYLLDRSDSEDGFLETGYRQNWHAFLQDVYNFAPDWELTTGLRYDYYSDFGSTINPRIALVWQTHPVLTSKLLYGRAFRAPSFFELYGRNNPVSFGNRKLKAETIQSWELGFNYHPLTTFQTDLNFFYYQFEDGVGYVPVIPPPENYPQAFAAINATTQTGHGVEWQVKWQALNNLLLSGYYAYQDSQQSDATSDEGNVPHPNHAIYARATWLFAPRWQLTTQVQWVGARQRVKADTRSALDDYVLTHLTLNYQPSNAAWGLTAGIHNVFDEYATEPSLGVNADGILPLYNDLPLEGRNYFLEVRYKF</sequence>
<evidence type="ECO:0000256" key="7">
    <source>
        <dbReference type="ARBA" id="ARBA00023077"/>
    </source>
</evidence>
<dbReference type="EMBL" id="JH600070">
    <property type="protein sequence ID" value="EIJ42247.1"/>
    <property type="molecule type" value="Genomic_DNA"/>
</dbReference>
<keyword evidence="16" id="KW-1185">Reference proteome</keyword>
<protein>
    <submittedName>
        <fullName evidence="15">Outer membrane receptor for ferrienterochelin and colicins</fullName>
    </submittedName>
</protein>
<keyword evidence="3 11" id="KW-0813">Transport</keyword>
<dbReference type="GO" id="GO:0009279">
    <property type="term" value="C:cell outer membrane"/>
    <property type="evidence" value="ECO:0007669"/>
    <property type="project" value="UniProtKB-SubCell"/>
</dbReference>
<dbReference type="InterPro" id="IPR039426">
    <property type="entry name" value="TonB-dep_rcpt-like"/>
</dbReference>
<dbReference type="CDD" id="cd01347">
    <property type="entry name" value="ligand_gated_channel"/>
    <property type="match status" value="1"/>
</dbReference>
<comment type="subcellular location">
    <subcellularLocation>
        <location evidence="1 11">Cell outer membrane</location>
        <topology evidence="1 11">Multi-pass membrane protein</topology>
    </subcellularLocation>
</comment>
<keyword evidence="7 12" id="KW-0798">TonB box</keyword>
<evidence type="ECO:0000313" key="16">
    <source>
        <dbReference type="Proteomes" id="UP000005744"/>
    </source>
</evidence>
<evidence type="ECO:0000313" key="15">
    <source>
        <dbReference type="EMBL" id="EIJ42247.1"/>
    </source>
</evidence>
<comment type="similarity">
    <text evidence="2">Belongs to the TonB-dependent receptor family. Hemoglobin/haptoglobin binding protein subfamily.</text>
</comment>
<evidence type="ECO:0000256" key="12">
    <source>
        <dbReference type="RuleBase" id="RU003357"/>
    </source>
</evidence>
<keyword evidence="4 11" id="KW-1134">Transmembrane beta strand</keyword>
<evidence type="ECO:0000256" key="11">
    <source>
        <dbReference type="PROSITE-ProRule" id="PRU01360"/>
    </source>
</evidence>
<evidence type="ECO:0000256" key="5">
    <source>
        <dbReference type="ARBA" id="ARBA00022692"/>
    </source>
</evidence>
<dbReference type="SUPFAM" id="SSF56935">
    <property type="entry name" value="Porins"/>
    <property type="match status" value="1"/>
</dbReference>
<evidence type="ECO:0000256" key="2">
    <source>
        <dbReference type="ARBA" id="ARBA00008143"/>
    </source>
</evidence>
<reference evidence="15 16" key="1">
    <citation type="submission" date="2011-11" db="EMBL/GenBank/DDBJ databases">
        <title>Improved High-Quality Draft sequence of Beggiatoa alba B18lD.</title>
        <authorList>
            <consortium name="US DOE Joint Genome Institute"/>
            <person name="Lucas S."/>
            <person name="Han J."/>
            <person name="Lapidus A."/>
            <person name="Cheng J.-F."/>
            <person name="Goodwin L."/>
            <person name="Pitluck S."/>
            <person name="Peters L."/>
            <person name="Mikhailova N."/>
            <person name="Held B."/>
            <person name="Detter J.C."/>
            <person name="Han C."/>
            <person name="Tapia R."/>
            <person name="Land M."/>
            <person name="Hauser L."/>
            <person name="Kyrpides N."/>
            <person name="Ivanova N."/>
            <person name="Pagani I."/>
            <person name="Samuel K."/>
            <person name="Teske A."/>
            <person name="Mueller J."/>
            <person name="Woyke T."/>
        </authorList>
    </citation>
    <scope>NUCLEOTIDE SEQUENCE [LARGE SCALE GENOMIC DNA]</scope>
    <source>
        <strain evidence="15 16">B18LD</strain>
    </source>
</reference>
<dbReference type="PANTHER" id="PTHR30069:SF29">
    <property type="entry name" value="HEMOGLOBIN AND HEMOGLOBIN-HAPTOGLOBIN-BINDING PROTEIN 1-RELATED"/>
    <property type="match status" value="1"/>
</dbReference>
<dbReference type="InterPro" id="IPR036942">
    <property type="entry name" value="Beta-barrel_TonB_sf"/>
</dbReference>
<feature type="domain" description="TonB-dependent receptor plug" evidence="14">
    <location>
        <begin position="62"/>
        <end position="172"/>
    </location>
</feature>